<dbReference type="Proteomes" id="UP000036367">
    <property type="component" value="Unassembled WGS sequence"/>
</dbReference>
<gene>
    <name evidence="2" type="ORF">RISK_000649</name>
</gene>
<dbReference type="STRING" id="595434.RISK_000649"/>
<dbReference type="PATRIC" id="fig|595434.4.peg.630"/>
<dbReference type="AlphaFoldDB" id="A0A0J1BM04"/>
<keyword evidence="3" id="KW-1185">Reference proteome</keyword>
<name>A0A0J1BM04_RHOIS</name>
<evidence type="ECO:0000256" key="1">
    <source>
        <dbReference type="SAM" id="MobiDB-lite"/>
    </source>
</evidence>
<reference evidence="2" key="1">
    <citation type="submission" date="2015-05" db="EMBL/GenBank/DDBJ databases">
        <title>Permanent draft genome of Rhodopirellula islandicus K833.</title>
        <authorList>
            <person name="Kizina J."/>
            <person name="Richter M."/>
            <person name="Glockner F.O."/>
            <person name="Harder J."/>
        </authorList>
    </citation>
    <scope>NUCLEOTIDE SEQUENCE [LARGE SCALE GENOMIC DNA]</scope>
    <source>
        <strain evidence="2">K833</strain>
    </source>
</reference>
<evidence type="ECO:0000313" key="3">
    <source>
        <dbReference type="Proteomes" id="UP000036367"/>
    </source>
</evidence>
<organism evidence="2 3">
    <name type="scientific">Rhodopirellula islandica</name>
    <dbReference type="NCBI Taxonomy" id="595434"/>
    <lineage>
        <taxon>Bacteria</taxon>
        <taxon>Pseudomonadati</taxon>
        <taxon>Planctomycetota</taxon>
        <taxon>Planctomycetia</taxon>
        <taxon>Pirellulales</taxon>
        <taxon>Pirellulaceae</taxon>
        <taxon>Rhodopirellula</taxon>
    </lineage>
</organism>
<comment type="caution">
    <text evidence="2">The sequence shown here is derived from an EMBL/GenBank/DDBJ whole genome shotgun (WGS) entry which is preliminary data.</text>
</comment>
<protein>
    <submittedName>
        <fullName evidence="2">Uncharacterized protein</fullName>
    </submittedName>
</protein>
<sequence>MSGETLSERDGHDQSRRSPDWITIGTPDLDADGGIALVVAGMDGIQILFHQRKPPSSRAS</sequence>
<evidence type="ECO:0000313" key="2">
    <source>
        <dbReference type="EMBL" id="KLU07571.1"/>
    </source>
</evidence>
<dbReference type="EMBL" id="LECT01000006">
    <property type="protein sequence ID" value="KLU07571.1"/>
    <property type="molecule type" value="Genomic_DNA"/>
</dbReference>
<proteinExistence type="predicted"/>
<feature type="region of interest" description="Disordered" evidence="1">
    <location>
        <begin position="1"/>
        <end position="26"/>
    </location>
</feature>
<accession>A0A0J1BM04</accession>
<feature type="compositionally biased region" description="Basic and acidic residues" evidence="1">
    <location>
        <begin position="1"/>
        <end position="19"/>
    </location>
</feature>